<name>A0A076PWD3_COMTE</name>
<dbReference type="EMBL" id="CP006704">
    <property type="protein sequence ID" value="AIJ48115.1"/>
    <property type="molecule type" value="Genomic_DNA"/>
</dbReference>
<evidence type="ECO:0000313" key="2">
    <source>
        <dbReference type="Proteomes" id="UP000028782"/>
    </source>
</evidence>
<dbReference type="AlphaFoldDB" id="A0A076PWD3"/>
<reference evidence="1 2" key="1">
    <citation type="journal article" date="2014" name="Genome Announc.">
        <title>Complete Genome Sequence of Polychlorinated Biphenyl Degrader Comamonas testosteroni TK102 (NBRC 109938).</title>
        <authorList>
            <person name="Fukuda K."/>
            <person name="Hosoyama A."/>
            <person name="Tsuchikane K."/>
            <person name="Ohji S."/>
            <person name="Yamazoe A."/>
            <person name="Fujita N."/>
            <person name="Shintani M."/>
            <person name="Kimbara K."/>
        </authorList>
    </citation>
    <scope>NUCLEOTIDE SEQUENCE [LARGE SCALE GENOMIC DNA]</scope>
    <source>
        <strain evidence="1">TK102</strain>
    </source>
</reference>
<evidence type="ECO:0000313" key="1">
    <source>
        <dbReference type="EMBL" id="AIJ48115.1"/>
    </source>
</evidence>
<accession>A0A076PWD3</accession>
<protein>
    <submittedName>
        <fullName evidence="1">Uncharacterized protein</fullName>
    </submittedName>
</protein>
<dbReference type="KEGG" id="ctes:O987_20105"/>
<dbReference type="HOGENOM" id="CLU_3151680_0_0_4"/>
<sequence length="48" mass="5717">MLEHSFKGKFMTVRGQNTVSFQDSKRVQHLAPWWQLLIGNHTFLEERS</sequence>
<proteinExistence type="predicted"/>
<dbReference type="Proteomes" id="UP000028782">
    <property type="component" value="Chromosome"/>
</dbReference>
<organism evidence="1 2">
    <name type="scientific">Comamonas testosteroni TK102</name>
    <dbReference type="NCBI Taxonomy" id="1392005"/>
    <lineage>
        <taxon>Bacteria</taxon>
        <taxon>Pseudomonadati</taxon>
        <taxon>Pseudomonadota</taxon>
        <taxon>Betaproteobacteria</taxon>
        <taxon>Burkholderiales</taxon>
        <taxon>Comamonadaceae</taxon>
        <taxon>Comamonas</taxon>
    </lineage>
</organism>
<gene>
    <name evidence="1" type="ORF">O987_20105</name>
</gene>